<keyword evidence="2" id="KW-0812">Transmembrane</keyword>
<reference evidence="3 4" key="1">
    <citation type="submission" date="2016-05" db="EMBL/GenBank/DDBJ databases">
        <title>Comparative analysis of secretome profiles of manganese(II)-oxidizing ascomycete fungi.</title>
        <authorList>
            <consortium name="DOE Joint Genome Institute"/>
            <person name="Zeiner C.A."/>
            <person name="Purvine S.O."/>
            <person name="Zink E.M."/>
            <person name="Wu S."/>
            <person name="Pasa-Tolic L."/>
            <person name="Chaput D.L."/>
            <person name="Haridas S."/>
            <person name="Grigoriev I.V."/>
            <person name="Santelli C.M."/>
            <person name="Hansel C.M."/>
        </authorList>
    </citation>
    <scope>NUCLEOTIDE SEQUENCE [LARGE SCALE GENOMIC DNA]</scope>
    <source>
        <strain evidence="3 4">SRC1lrK2f</strain>
    </source>
</reference>
<dbReference type="VEuPathDB" id="FungiDB:CC77DRAFT_1085341"/>
<keyword evidence="4" id="KW-1185">Reference proteome</keyword>
<accession>A0A177D1W1</accession>
<proteinExistence type="predicted"/>
<evidence type="ECO:0000256" key="1">
    <source>
        <dbReference type="SAM" id="MobiDB-lite"/>
    </source>
</evidence>
<dbReference type="EMBL" id="KV441511">
    <property type="protein sequence ID" value="OAG13451.1"/>
    <property type="molecule type" value="Genomic_DNA"/>
</dbReference>
<feature type="compositionally biased region" description="Low complexity" evidence="1">
    <location>
        <begin position="759"/>
        <end position="780"/>
    </location>
</feature>
<feature type="region of interest" description="Disordered" evidence="1">
    <location>
        <begin position="744"/>
        <end position="791"/>
    </location>
</feature>
<evidence type="ECO:0000256" key="2">
    <source>
        <dbReference type="SAM" id="Phobius"/>
    </source>
</evidence>
<evidence type="ECO:0000313" key="3">
    <source>
        <dbReference type="EMBL" id="OAG13451.1"/>
    </source>
</evidence>
<dbReference type="RefSeq" id="XP_018378872.1">
    <property type="nucleotide sequence ID" value="XM_018529417.1"/>
</dbReference>
<dbReference type="KEGG" id="aalt:CC77DRAFT_1085341"/>
<dbReference type="GeneID" id="29115011"/>
<dbReference type="AlphaFoldDB" id="A0A177D1W1"/>
<feature type="transmembrane region" description="Helical" evidence="2">
    <location>
        <begin position="77"/>
        <end position="94"/>
    </location>
</feature>
<dbReference type="Proteomes" id="UP000077248">
    <property type="component" value="Unassembled WGS sequence"/>
</dbReference>
<protein>
    <submittedName>
        <fullName evidence="3">Uncharacterized protein</fullName>
    </submittedName>
</protein>
<organism evidence="3 4">
    <name type="scientific">Alternaria alternata</name>
    <name type="common">Alternaria rot fungus</name>
    <name type="synonym">Torula alternata</name>
    <dbReference type="NCBI Taxonomy" id="5599"/>
    <lineage>
        <taxon>Eukaryota</taxon>
        <taxon>Fungi</taxon>
        <taxon>Dikarya</taxon>
        <taxon>Ascomycota</taxon>
        <taxon>Pezizomycotina</taxon>
        <taxon>Dothideomycetes</taxon>
        <taxon>Pleosporomycetidae</taxon>
        <taxon>Pleosporales</taxon>
        <taxon>Pleosporineae</taxon>
        <taxon>Pleosporaceae</taxon>
        <taxon>Alternaria</taxon>
        <taxon>Alternaria sect. Alternaria</taxon>
        <taxon>Alternaria alternata complex</taxon>
    </lineage>
</organism>
<dbReference type="OMA" id="THAHHIN"/>
<keyword evidence="2" id="KW-1133">Transmembrane helix</keyword>
<keyword evidence="2" id="KW-0472">Membrane</keyword>
<gene>
    <name evidence="3" type="ORF">CC77DRAFT_1085341</name>
</gene>
<sequence length="791" mass="87819">MPNETLPATHAHHINNHLVPILSAVLAQAAVLFCQRRKPNEFLSLRDVFVLADCGWTNAPLIWNSIRSRQNNRGSKLGVSFLLPAACLILIGAVQQPLYQILVGVGKISVTTCHDIFYWHPDIDDGCHLFPLYETIGMDSEPAKMALVKQSALRSRVASELASISVAELQSYLCSVNATFDPFTNIINLYYMEWSSLDYWVFSRNSIDVLDYFRDPIPDFFVAGLPAKTTTGVLRDHIMRLNSSVSCDDMDAGDFPSPCPGDRPLSVFWERFLDTEVRICVPGDYTSFPWSLSRSRQEHTEEMYIAIKDTSIGQNDGNADDPPFNTSSTFFCKATTTRGYFELGNNWNNNTYGPLLEHWPDPAEMAENFNDWNGPIQCSNNVPSDTDACFNINDPASYDVDPSHTKTWKVPGPLMTSALALFGNGSWLNIAAEYMSNYTYNGTYQNGDYLNEDLTWPLFWRGMPLSNLWAPSPGIGDLVSLCDNLEQRIFDNVKPTNHDLFELTEQLFAFFAPGFNGGKDQTPNQSLDQKLNQTLHRTQDLLEVVMFVANRAVLTLFATDTNLTGRFIRTSPGVAVPRPVLSRSSVIIMSVLIDLQLLGLVYLTYYLYRIPSWSNQLDAMAMARIGASLDHRGVLPAIGPVSKEDLITVQTVGGLIRIFEKSPRQDSSASESVLPEMAAADDSAVELQRLTSSEEGRKSVEDDTTSVKLELGASGPILTADLPGHTTLSFGLKKAWSKVFASWKQPSVDDLPPPPPTSPRSETSTNLPTLTLLPSLSFSTRQDDDGMSFSE</sequence>
<name>A0A177D1W1_ALTAL</name>
<evidence type="ECO:0000313" key="4">
    <source>
        <dbReference type="Proteomes" id="UP000077248"/>
    </source>
</evidence>